<dbReference type="Proteomes" id="UP000800040">
    <property type="component" value="Unassembled WGS sequence"/>
</dbReference>
<dbReference type="PANTHER" id="PTHR28255:SF1">
    <property type="entry name" value="UPF0303 PROTEIN YBR137W"/>
    <property type="match status" value="1"/>
</dbReference>
<gene>
    <name evidence="1" type="ORF">BDW02DRAFT_535915</name>
</gene>
<name>A0A6A5K8C8_9PLEO</name>
<dbReference type="SUPFAM" id="SSF143744">
    <property type="entry name" value="GlcG-like"/>
    <property type="match status" value="1"/>
</dbReference>
<dbReference type="GO" id="GO:0006620">
    <property type="term" value="P:post-translational protein targeting to endoplasmic reticulum membrane"/>
    <property type="evidence" value="ECO:0007669"/>
    <property type="project" value="TreeGrafter"/>
</dbReference>
<dbReference type="GO" id="GO:0072380">
    <property type="term" value="C:TRC complex"/>
    <property type="evidence" value="ECO:0007669"/>
    <property type="project" value="TreeGrafter"/>
</dbReference>
<accession>A0A6A5K8C8</accession>
<dbReference type="InterPro" id="IPR005624">
    <property type="entry name" value="PduO/GlcC-like"/>
</dbReference>
<feature type="non-terminal residue" evidence="1">
    <location>
        <position position="174"/>
    </location>
</feature>
<dbReference type="InterPro" id="IPR010371">
    <property type="entry name" value="YBR137W-like"/>
</dbReference>
<protein>
    <recommendedName>
        <fullName evidence="3">DUF336-domain-containing protein</fullName>
    </recommendedName>
</protein>
<keyword evidence="2" id="KW-1185">Reference proteome</keyword>
<reference evidence="1" key="1">
    <citation type="submission" date="2020-01" db="EMBL/GenBank/DDBJ databases">
        <authorList>
            <consortium name="DOE Joint Genome Institute"/>
            <person name="Haridas S."/>
            <person name="Albert R."/>
            <person name="Binder M."/>
            <person name="Bloem J."/>
            <person name="Labutti K."/>
            <person name="Salamov A."/>
            <person name="Andreopoulos B."/>
            <person name="Baker S.E."/>
            <person name="Barry K."/>
            <person name="Bills G."/>
            <person name="Bluhm B.H."/>
            <person name="Cannon C."/>
            <person name="Castanera R."/>
            <person name="Culley D.E."/>
            <person name="Daum C."/>
            <person name="Ezra D."/>
            <person name="Gonzalez J.B."/>
            <person name="Henrissat B."/>
            <person name="Kuo A."/>
            <person name="Liang C."/>
            <person name="Lipzen A."/>
            <person name="Lutzoni F."/>
            <person name="Magnuson J."/>
            <person name="Mondo S."/>
            <person name="Nolan M."/>
            <person name="Ohm R."/>
            <person name="Pangilinan J."/>
            <person name="Park H.-J."/>
            <person name="Ramirez L."/>
            <person name="Alfaro M."/>
            <person name="Sun H."/>
            <person name="Tritt A."/>
            <person name="Yoshinaga Y."/>
            <person name="Zwiers L.-H."/>
            <person name="Turgeon B.G."/>
            <person name="Goodwin S.B."/>
            <person name="Spatafora J.W."/>
            <person name="Crous P.W."/>
            <person name="Grigoriev I.V."/>
        </authorList>
    </citation>
    <scope>NUCLEOTIDE SEQUENCE</scope>
    <source>
        <strain evidence="1">P77</strain>
    </source>
</reference>
<dbReference type="PANTHER" id="PTHR28255">
    <property type="match status" value="1"/>
</dbReference>
<dbReference type="OrthoDB" id="2209940at2759"/>
<proteinExistence type="predicted"/>
<dbReference type="InterPro" id="IPR038084">
    <property type="entry name" value="PduO/GlcC-like_sf"/>
</dbReference>
<evidence type="ECO:0000313" key="1">
    <source>
        <dbReference type="EMBL" id="KAF1829613.1"/>
    </source>
</evidence>
<organism evidence="1 2">
    <name type="scientific">Decorospora gaudefroyi</name>
    <dbReference type="NCBI Taxonomy" id="184978"/>
    <lineage>
        <taxon>Eukaryota</taxon>
        <taxon>Fungi</taxon>
        <taxon>Dikarya</taxon>
        <taxon>Ascomycota</taxon>
        <taxon>Pezizomycotina</taxon>
        <taxon>Dothideomycetes</taxon>
        <taxon>Pleosporomycetidae</taxon>
        <taxon>Pleosporales</taxon>
        <taxon>Pleosporineae</taxon>
        <taxon>Pleosporaceae</taxon>
        <taxon>Decorospora</taxon>
    </lineage>
</organism>
<dbReference type="EMBL" id="ML975434">
    <property type="protein sequence ID" value="KAF1829613.1"/>
    <property type="molecule type" value="Genomic_DNA"/>
</dbReference>
<sequence>MATDDLTIPQHTPLTEAPRSIPDILAQEQSSQLPYWDSSVAFRLGCALRTRLLTFDRPAVIQISTITTPAHVLFHATTHTGTSPNNDAWVQRKRASVIRFGASTWRLQQEYGGDEALFAAKNGLVGGAAGAYAIHGGGVPVFVRNCSGMVGVVVVSGLKQWDDHQVVVEELGGL</sequence>
<evidence type="ECO:0000313" key="2">
    <source>
        <dbReference type="Proteomes" id="UP000800040"/>
    </source>
</evidence>
<dbReference type="AlphaFoldDB" id="A0A6A5K8C8"/>
<evidence type="ECO:0008006" key="3">
    <source>
        <dbReference type="Google" id="ProtNLM"/>
    </source>
</evidence>
<dbReference type="Pfam" id="PF03928">
    <property type="entry name" value="HbpS-like"/>
    <property type="match status" value="1"/>
</dbReference>
<dbReference type="Gene3D" id="3.30.450.150">
    <property type="entry name" value="Haem-degrading domain"/>
    <property type="match status" value="1"/>
</dbReference>